<evidence type="ECO:0000313" key="2">
    <source>
        <dbReference type="Proteomes" id="UP000805193"/>
    </source>
</evidence>
<evidence type="ECO:0000313" key="1">
    <source>
        <dbReference type="EMBL" id="KAG0432774.1"/>
    </source>
</evidence>
<proteinExistence type="predicted"/>
<dbReference type="Proteomes" id="UP000805193">
    <property type="component" value="Unassembled WGS sequence"/>
</dbReference>
<protein>
    <submittedName>
        <fullName evidence="1">Uncharacterized protein</fullName>
    </submittedName>
</protein>
<comment type="caution">
    <text evidence="1">The sequence shown here is derived from an EMBL/GenBank/DDBJ whole genome shotgun (WGS) entry which is preliminary data.</text>
</comment>
<keyword evidence="2" id="KW-1185">Reference proteome</keyword>
<name>A0AC60QF51_IXOPE</name>
<dbReference type="EMBL" id="JABSTQ010009118">
    <property type="protein sequence ID" value="KAG0432774.1"/>
    <property type="molecule type" value="Genomic_DNA"/>
</dbReference>
<sequence>MRIRSLRDSDPEYRAANIEVKCHRRIEDAELRAREDEVRREQPQDNPEMRAREAEAKRLRERAEAERRARERLSQHTYEDRPEDQAAVTHAEHLTSFNNNGRPKAQPPVLRYHAYPMSDVLNLKPRPSLLGAKTSVLAMPKHLPCQRLDHLTPPGLEAILVEVFCKHGKLLLVSTYCPPSLPEQSYALLQESLQRVDPSRFSALFI</sequence>
<reference evidence="1 2" key="1">
    <citation type="journal article" date="2020" name="Cell">
        <title>Large-Scale Comparative Analyses of Tick Genomes Elucidate Their Genetic Diversity and Vector Capacities.</title>
        <authorList>
            <consortium name="Tick Genome and Microbiome Consortium (TIGMIC)"/>
            <person name="Jia N."/>
            <person name="Wang J."/>
            <person name="Shi W."/>
            <person name="Du L."/>
            <person name="Sun Y."/>
            <person name="Zhan W."/>
            <person name="Jiang J.F."/>
            <person name="Wang Q."/>
            <person name="Zhang B."/>
            <person name="Ji P."/>
            <person name="Bell-Sakyi L."/>
            <person name="Cui X.M."/>
            <person name="Yuan T.T."/>
            <person name="Jiang B.G."/>
            <person name="Yang W.F."/>
            <person name="Lam T.T."/>
            <person name="Chang Q.C."/>
            <person name="Ding S.J."/>
            <person name="Wang X.J."/>
            <person name="Zhu J.G."/>
            <person name="Ruan X.D."/>
            <person name="Zhao L."/>
            <person name="Wei J.T."/>
            <person name="Ye R.Z."/>
            <person name="Que T.C."/>
            <person name="Du C.H."/>
            <person name="Zhou Y.H."/>
            <person name="Cheng J.X."/>
            <person name="Dai P.F."/>
            <person name="Guo W.B."/>
            <person name="Han X.H."/>
            <person name="Huang E.J."/>
            <person name="Li L.F."/>
            <person name="Wei W."/>
            <person name="Gao Y.C."/>
            <person name="Liu J.Z."/>
            <person name="Shao H.Z."/>
            <person name="Wang X."/>
            <person name="Wang C.C."/>
            <person name="Yang T.C."/>
            <person name="Huo Q.B."/>
            <person name="Li W."/>
            <person name="Chen H.Y."/>
            <person name="Chen S.E."/>
            <person name="Zhou L.G."/>
            <person name="Ni X.B."/>
            <person name="Tian J.H."/>
            <person name="Sheng Y."/>
            <person name="Liu T."/>
            <person name="Pan Y.S."/>
            <person name="Xia L.Y."/>
            <person name="Li J."/>
            <person name="Zhao F."/>
            <person name="Cao W.C."/>
        </authorList>
    </citation>
    <scope>NUCLEOTIDE SEQUENCE [LARGE SCALE GENOMIC DNA]</scope>
    <source>
        <strain evidence="1">Iper-2018</strain>
    </source>
</reference>
<accession>A0AC60QF51</accession>
<gene>
    <name evidence="1" type="ORF">HPB47_020523</name>
</gene>
<organism evidence="1 2">
    <name type="scientific">Ixodes persulcatus</name>
    <name type="common">Taiga tick</name>
    <dbReference type="NCBI Taxonomy" id="34615"/>
    <lineage>
        <taxon>Eukaryota</taxon>
        <taxon>Metazoa</taxon>
        <taxon>Ecdysozoa</taxon>
        <taxon>Arthropoda</taxon>
        <taxon>Chelicerata</taxon>
        <taxon>Arachnida</taxon>
        <taxon>Acari</taxon>
        <taxon>Parasitiformes</taxon>
        <taxon>Ixodida</taxon>
        <taxon>Ixodoidea</taxon>
        <taxon>Ixodidae</taxon>
        <taxon>Ixodinae</taxon>
        <taxon>Ixodes</taxon>
    </lineage>
</organism>